<accession>U1WVL5</accession>
<evidence type="ECO:0000313" key="1">
    <source>
        <dbReference type="EMBL" id="ERI06258.1"/>
    </source>
</evidence>
<dbReference type="GO" id="GO:0016787">
    <property type="term" value="F:hydrolase activity"/>
    <property type="evidence" value="ECO:0007669"/>
    <property type="project" value="UniProtKB-KW"/>
</dbReference>
<dbReference type="AlphaFoldDB" id="U1WVL5"/>
<dbReference type="Proteomes" id="UP000016511">
    <property type="component" value="Unassembled WGS sequence"/>
</dbReference>
<evidence type="ECO:0000313" key="2">
    <source>
        <dbReference type="Proteomes" id="UP000016511"/>
    </source>
</evidence>
<organism evidence="1 2">
    <name type="scientific">Aneurinibacillus aneurinilyticus ATCC 12856</name>
    <dbReference type="NCBI Taxonomy" id="649747"/>
    <lineage>
        <taxon>Bacteria</taxon>
        <taxon>Bacillati</taxon>
        <taxon>Bacillota</taxon>
        <taxon>Bacilli</taxon>
        <taxon>Bacillales</taxon>
        <taxon>Paenibacillaceae</taxon>
        <taxon>Aneurinibacillus group</taxon>
        <taxon>Aneurinibacillus</taxon>
    </lineage>
</organism>
<name>U1WVL5_ANEAE</name>
<gene>
    <name evidence="1" type="ORF">HMPREF0083_05358</name>
</gene>
<dbReference type="HOGENOM" id="CLU_1965994_0_0_9"/>
<protein>
    <submittedName>
        <fullName evidence="1">Cell wall hydrolase CwlJ domain protein</fullName>
    </submittedName>
</protein>
<dbReference type="STRING" id="649747.HMPREF0083_05358"/>
<reference evidence="1 2" key="1">
    <citation type="submission" date="2013-08" db="EMBL/GenBank/DDBJ databases">
        <authorList>
            <person name="Weinstock G."/>
            <person name="Sodergren E."/>
            <person name="Wylie T."/>
            <person name="Fulton L."/>
            <person name="Fulton R."/>
            <person name="Fronick C."/>
            <person name="O'Laughlin M."/>
            <person name="Godfrey J."/>
            <person name="Miner T."/>
            <person name="Herter B."/>
            <person name="Appelbaum E."/>
            <person name="Cordes M."/>
            <person name="Lek S."/>
            <person name="Wollam A."/>
            <person name="Pepin K.H."/>
            <person name="Palsikar V.B."/>
            <person name="Mitreva M."/>
            <person name="Wilson R.K."/>
        </authorList>
    </citation>
    <scope>NUCLEOTIDE SEQUENCE [LARGE SCALE GENOMIC DNA]</scope>
    <source>
        <strain evidence="1 2">ATCC 12856</strain>
    </source>
</reference>
<dbReference type="EMBL" id="AWSJ01000329">
    <property type="protein sequence ID" value="ERI06258.1"/>
    <property type="molecule type" value="Genomic_DNA"/>
</dbReference>
<proteinExistence type="predicted"/>
<keyword evidence="1" id="KW-0378">Hydrolase</keyword>
<comment type="caution">
    <text evidence="1">The sequence shown here is derived from an EMBL/GenBank/DDBJ whole genome shotgun (WGS) entry which is preliminary data.</text>
</comment>
<sequence length="127" mass="14663">MEKVAVIRTTDEDDLRMLMVGNCLDFNPITNVRHMMYQTPGEFEAIQKGYFSQRARSNKIRLAKKVIDGQRFHPTNLLLLFLSQPENVSHNGAISPMWTPVSLTAFFNQIRKIAPKYTKEDKNVLHV</sequence>
<keyword evidence="2" id="KW-1185">Reference proteome</keyword>
<dbReference type="eggNOG" id="COG3773">
    <property type="taxonomic scope" value="Bacteria"/>
</dbReference>